<dbReference type="Pfam" id="PF10996">
    <property type="entry name" value="Beta-Casp"/>
    <property type="match status" value="1"/>
</dbReference>
<evidence type="ECO:0000259" key="6">
    <source>
        <dbReference type="SMART" id="SM01027"/>
    </source>
</evidence>
<dbReference type="InterPro" id="IPR022712">
    <property type="entry name" value="Beta_Casp"/>
</dbReference>
<comment type="similarity">
    <text evidence="3">Belongs to the metallo-beta-lactamase superfamily. RNA-metabolizing metallo-beta-lactamase-like family. INTS9 subfamily.</text>
</comment>
<reference evidence="7 8" key="1">
    <citation type="submission" date="2024-01" db="EMBL/GenBank/DDBJ databases">
        <title>Genome assemblies of Stephania.</title>
        <authorList>
            <person name="Yang L."/>
        </authorList>
    </citation>
    <scope>NUCLEOTIDE SEQUENCE [LARGE SCALE GENOMIC DNA]</scope>
    <source>
        <strain evidence="7">YNDBR</strain>
        <tissue evidence="7">Leaf</tissue>
    </source>
</reference>
<dbReference type="SMART" id="SM01027">
    <property type="entry name" value="Beta-Casp"/>
    <property type="match status" value="1"/>
</dbReference>
<keyword evidence="5" id="KW-0539">Nucleus</keyword>
<evidence type="ECO:0000256" key="4">
    <source>
        <dbReference type="ARBA" id="ARBA00022490"/>
    </source>
</evidence>
<dbReference type="InterPro" id="IPR001279">
    <property type="entry name" value="Metallo-B-lactamas"/>
</dbReference>
<dbReference type="Gene3D" id="3.60.15.10">
    <property type="entry name" value="Ribonuclease Z/Hydroxyacylglutathione hydrolase-like"/>
    <property type="match status" value="1"/>
</dbReference>
<comment type="subcellular location">
    <subcellularLocation>
        <location evidence="2">Cytoplasm</location>
    </subcellularLocation>
    <subcellularLocation>
        <location evidence="1">Nucleus</location>
    </subcellularLocation>
</comment>
<keyword evidence="4" id="KW-0963">Cytoplasm</keyword>
<dbReference type="PANTHER" id="PTHR46094:SF1">
    <property type="entry name" value="INTEGRATOR COMPLEX SUBUNIT 9"/>
    <property type="match status" value="1"/>
</dbReference>
<gene>
    <name evidence="7" type="ORF">Syun_005908</name>
</gene>
<keyword evidence="8" id="KW-1185">Reference proteome</keyword>
<comment type="caution">
    <text evidence="7">The sequence shown here is derived from an EMBL/GenBank/DDBJ whole genome shotgun (WGS) entry which is preliminary data.</text>
</comment>
<dbReference type="InterPro" id="IPR036866">
    <property type="entry name" value="RibonucZ/Hydroxyglut_hydro"/>
</dbReference>
<evidence type="ECO:0000256" key="5">
    <source>
        <dbReference type="ARBA" id="ARBA00023242"/>
    </source>
</evidence>
<evidence type="ECO:0000313" key="8">
    <source>
        <dbReference type="Proteomes" id="UP001420932"/>
    </source>
</evidence>
<organism evidence="7 8">
    <name type="scientific">Stephania yunnanensis</name>
    <dbReference type="NCBI Taxonomy" id="152371"/>
    <lineage>
        <taxon>Eukaryota</taxon>
        <taxon>Viridiplantae</taxon>
        <taxon>Streptophyta</taxon>
        <taxon>Embryophyta</taxon>
        <taxon>Tracheophyta</taxon>
        <taxon>Spermatophyta</taxon>
        <taxon>Magnoliopsida</taxon>
        <taxon>Ranunculales</taxon>
        <taxon>Menispermaceae</taxon>
        <taxon>Menispermoideae</taxon>
        <taxon>Cissampelideae</taxon>
        <taxon>Stephania</taxon>
    </lineage>
</organism>
<dbReference type="AlphaFoldDB" id="A0AAP0KVP0"/>
<dbReference type="InterPro" id="IPR027074">
    <property type="entry name" value="Integrator_9su"/>
</dbReference>
<name>A0AAP0KVP0_9MAGN</name>
<dbReference type="GO" id="GO:0034472">
    <property type="term" value="P:snRNA 3'-end processing"/>
    <property type="evidence" value="ECO:0007669"/>
    <property type="project" value="TreeGrafter"/>
</dbReference>
<dbReference type="SUPFAM" id="SSF56281">
    <property type="entry name" value="Metallo-hydrolase/oxidoreductase"/>
    <property type="match status" value="1"/>
</dbReference>
<dbReference type="GO" id="GO:0005737">
    <property type="term" value="C:cytoplasm"/>
    <property type="evidence" value="ECO:0007669"/>
    <property type="project" value="UniProtKB-SubCell"/>
</dbReference>
<evidence type="ECO:0000256" key="1">
    <source>
        <dbReference type="ARBA" id="ARBA00004123"/>
    </source>
</evidence>
<protein>
    <recommendedName>
        <fullName evidence="6">Beta-Casp domain-containing protein</fullName>
    </recommendedName>
</protein>
<evidence type="ECO:0000256" key="3">
    <source>
        <dbReference type="ARBA" id="ARBA00006861"/>
    </source>
</evidence>
<dbReference type="EMBL" id="JBBNAF010000003">
    <property type="protein sequence ID" value="KAK9159567.1"/>
    <property type="molecule type" value="Genomic_DNA"/>
</dbReference>
<dbReference type="Proteomes" id="UP001420932">
    <property type="component" value="Unassembled WGS sequence"/>
</dbReference>
<dbReference type="Pfam" id="PF16661">
    <property type="entry name" value="Lactamase_B_6"/>
    <property type="match status" value="1"/>
</dbReference>
<dbReference type="GO" id="GO:0032039">
    <property type="term" value="C:integrator complex"/>
    <property type="evidence" value="ECO:0007669"/>
    <property type="project" value="InterPro"/>
</dbReference>
<evidence type="ECO:0000256" key="2">
    <source>
        <dbReference type="ARBA" id="ARBA00004496"/>
    </source>
</evidence>
<dbReference type="Gene3D" id="3.40.50.10890">
    <property type="match status" value="1"/>
</dbReference>
<dbReference type="PANTHER" id="PTHR46094">
    <property type="entry name" value="INTEGRATOR COMPLEX SUBUNIT 9"/>
    <property type="match status" value="1"/>
</dbReference>
<sequence>MKHICLSKGGGFNFPPCHILEIGGFRILVDCPLDLSALAIFCPFQTDFYRTPNCESSDSKTKWHSFSCERDRKRRRIEEPVEADDLIPAEPWYKAVANLHLWDLSSIDVVLITSFTGMLGLPFLTNNVRFSAKIYATEATAQLGKLMMEDLVSMHMEFRQYYGPADSGLPQWMKWEALESLHLDVRNIVMGNDGAQLGGWQPLYSAADVNECMRKVQTLKYAEEACYNGALVIKAFSSGLDIGTCNWTISSSKSRIAYLSSSIFYSLHAMSFDYHSLRGNDLVLFSDFSSMMDTDSSGGSCASQSSMTIDSMNLSDENTNEATINALGNTNESSDVMDKLAFICSCAVDSVGNGGSVLIPFGRVGIMLQLLEQMFASLESSGLEVPVFIVSSVAEEMLDFTNVVPEWLCKERQEKLYLGEALFGHAKQIKAKKLHLFPAIHSADLVKMWREPCIVFTPHWSLRLGPVVHLLRRWCRDPNSLLVMEHGTGAELALLPFSPMAMKVLRCSFLSGIMMQELQPLLDFLQPNVILFPKDLPAAHLSSIGSSFSLHPYSENEIMNVPNTRNDHEIKLDKKLASQLLPRMIGEGTIAIARLRGKLELNHGEHILRSCRESLDSSQSRMQLHWGSLDPNLLEKALQKRGIDGSWSANAGANDGIHVFRIANPSSALIEIHAMYTIISSADETLSSLLVEAVSSVLEGI</sequence>
<evidence type="ECO:0000313" key="7">
    <source>
        <dbReference type="EMBL" id="KAK9159567.1"/>
    </source>
</evidence>
<feature type="domain" description="Beta-Casp" evidence="6">
    <location>
        <begin position="368"/>
        <end position="492"/>
    </location>
</feature>
<proteinExistence type="inferred from homology"/>
<accession>A0AAP0KVP0</accession>